<proteinExistence type="predicted"/>
<sequence>MMARYASYQALATIIRHRFSNPKSALRELFCRLVFEAMPTITLATIRTS</sequence>
<comment type="caution">
    <text evidence="1">The sequence shown here is derived from an EMBL/GenBank/DDBJ whole genome shotgun (WGS) entry which is preliminary data.</text>
</comment>
<dbReference type="HOGENOM" id="CLU_3139948_0_0_5"/>
<evidence type="ECO:0000313" key="2">
    <source>
        <dbReference type="Proteomes" id="UP000014411"/>
    </source>
</evidence>
<dbReference type="Proteomes" id="UP000014411">
    <property type="component" value="Unassembled WGS sequence"/>
</dbReference>
<keyword evidence="1" id="KW-0614">Plasmid</keyword>
<organism evidence="1 2">
    <name type="scientific">Rhizobium grahamii CCGE 502</name>
    <dbReference type="NCBI Taxonomy" id="990285"/>
    <lineage>
        <taxon>Bacteria</taxon>
        <taxon>Pseudomonadati</taxon>
        <taxon>Pseudomonadota</taxon>
        <taxon>Alphaproteobacteria</taxon>
        <taxon>Hyphomicrobiales</taxon>
        <taxon>Rhizobiaceae</taxon>
        <taxon>Rhizobium/Agrobacterium group</taxon>
        <taxon>Rhizobium</taxon>
    </lineage>
</organism>
<protein>
    <submittedName>
        <fullName evidence="1">Uncharacterized protein</fullName>
    </submittedName>
</protein>
<dbReference type="EMBL" id="AEYE02000035">
    <property type="protein sequence ID" value="EPE94511.1"/>
    <property type="molecule type" value="Genomic_DNA"/>
</dbReference>
<geneLocation type="plasmid" evidence="1">
    <name>pRg502b</name>
</geneLocation>
<dbReference type="AlphaFoldDB" id="S3HM87"/>
<keyword evidence="2" id="KW-1185">Reference proteome</keyword>
<gene>
    <name evidence="1" type="ORF">RGCCGE502_28393</name>
</gene>
<accession>S3HM87</accession>
<evidence type="ECO:0000313" key="1">
    <source>
        <dbReference type="EMBL" id="EPE94511.1"/>
    </source>
</evidence>
<name>S3HM87_9HYPH</name>
<reference evidence="1 2" key="1">
    <citation type="journal article" date="2012" name="J. Bacteriol.">
        <title>Genome sequence of Rhizobium grahamii CCGE502, a broad-host-range symbiont with low nodulation competitiveness in Phaseolus vulgaris.</title>
        <authorList>
            <person name="Althabegoiti M.J."/>
            <person name="Lozano L."/>
            <person name="Torres-Tejerizo G."/>
            <person name="Ormeno-Orrillo E."/>
            <person name="Rogel M.A."/>
            <person name="Gonzalez V."/>
            <person name="Martinez-Romero E."/>
        </authorList>
    </citation>
    <scope>NUCLEOTIDE SEQUENCE [LARGE SCALE GENOMIC DNA]</scope>
    <source>
        <strain evidence="1 2">CCGE 502</strain>
        <plasmid evidence="1">pRg502b</plasmid>
    </source>
</reference>